<feature type="domain" description="Amidase" evidence="1">
    <location>
        <begin position="25"/>
        <end position="322"/>
    </location>
</feature>
<dbReference type="EMBL" id="JADEXS010000098">
    <property type="protein sequence ID" value="MBE9022697.1"/>
    <property type="molecule type" value="Genomic_DNA"/>
</dbReference>
<evidence type="ECO:0000313" key="2">
    <source>
        <dbReference type="EMBL" id="MBE9022697.1"/>
    </source>
</evidence>
<name>A0A8J7D063_DESMC</name>
<evidence type="ECO:0000313" key="3">
    <source>
        <dbReference type="Proteomes" id="UP000622533"/>
    </source>
</evidence>
<dbReference type="InterPro" id="IPR023631">
    <property type="entry name" value="Amidase_dom"/>
</dbReference>
<dbReference type="Pfam" id="PF01425">
    <property type="entry name" value="Amidase"/>
    <property type="match status" value="1"/>
</dbReference>
<reference evidence="2" key="1">
    <citation type="submission" date="2020-10" db="EMBL/GenBank/DDBJ databases">
        <authorList>
            <person name="Castelo-Branco R."/>
            <person name="Eusebio N."/>
            <person name="Adriana R."/>
            <person name="Vieira A."/>
            <person name="Brugerolle De Fraissinette N."/>
            <person name="Rezende De Castro R."/>
            <person name="Schneider M.P."/>
            <person name="Vasconcelos V."/>
            <person name="Leao P.N."/>
        </authorList>
    </citation>
    <scope>NUCLEOTIDE SEQUENCE</scope>
    <source>
        <strain evidence="2">LEGE 12446</strain>
    </source>
</reference>
<dbReference type="Proteomes" id="UP000622533">
    <property type="component" value="Unassembled WGS sequence"/>
</dbReference>
<dbReference type="AlphaFoldDB" id="A0A8J7D063"/>
<protein>
    <submittedName>
        <fullName evidence="2">Amidase</fullName>
    </submittedName>
</protein>
<evidence type="ECO:0000259" key="1">
    <source>
        <dbReference type="Pfam" id="PF01425"/>
    </source>
</evidence>
<proteinExistence type="predicted"/>
<accession>A0A8J7D063</accession>
<dbReference type="PANTHER" id="PTHR43372">
    <property type="entry name" value="FATTY-ACID AMIDE HYDROLASE"/>
    <property type="match status" value="1"/>
</dbReference>
<dbReference type="Gene3D" id="3.90.1300.10">
    <property type="entry name" value="Amidase signature (AS) domain"/>
    <property type="match status" value="1"/>
</dbReference>
<organism evidence="2 3">
    <name type="scientific">Desmonostoc muscorum LEGE 12446</name>
    <dbReference type="NCBI Taxonomy" id="1828758"/>
    <lineage>
        <taxon>Bacteria</taxon>
        <taxon>Bacillati</taxon>
        <taxon>Cyanobacteriota</taxon>
        <taxon>Cyanophyceae</taxon>
        <taxon>Nostocales</taxon>
        <taxon>Nostocaceae</taxon>
        <taxon>Desmonostoc</taxon>
    </lineage>
</organism>
<dbReference type="GO" id="GO:0012505">
    <property type="term" value="C:endomembrane system"/>
    <property type="evidence" value="ECO:0007669"/>
    <property type="project" value="TreeGrafter"/>
</dbReference>
<gene>
    <name evidence="2" type="ORF">IQ276_09720</name>
</gene>
<dbReference type="InterPro" id="IPR052739">
    <property type="entry name" value="FAAH2"/>
</dbReference>
<keyword evidence="3" id="KW-1185">Reference proteome</keyword>
<comment type="caution">
    <text evidence="2">The sequence shown here is derived from an EMBL/GenBank/DDBJ whole genome shotgun (WGS) entry which is preliminary data.</text>
</comment>
<dbReference type="PANTHER" id="PTHR43372:SF4">
    <property type="entry name" value="FATTY-ACID AMIDE HYDROLASE 2"/>
    <property type="match status" value="1"/>
</dbReference>
<dbReference type="RefSeq" id="WP_193915586.1">
    <property type="nucleotide sequence ID" value="NZ_JADEXS020000001.1"/>
</dbReference>
<dbReference type="SUPFAM" id="SSF75304">
    <property type="entry name" value="Amidase signature (AS) enzymes"/>
    <property type="match status" value="1"/>
</dbReference>
<dbReference type="InterPro" id="IPR036928">
    <property type="entry name" value="AS_sf"/>
</dbReference>
<sequence>MNDLVFLTAHQLAKAIRDRQVSSKEVIEAYLSQIAQHNPRLNAIVTLDAENAIAQSKAADQALAQGENWGVLHGVPITIKDTLETKGLRTTSSYQPLANYVPKQDATVVARLRAAGAIILGKTNTPQLADNFQTNSPLFGRTNNPWNHECTPGGSTGGGASAIAAGLSLLEIGSDIGGSIRVPSHFCGIFGLKPTEDLVSIFGHIPELPGTPKTIRHLQTIGPLARCVEDLQLCLSLIQDPDPRQSEVMPISTQVNPVATLQSYRYAWTEGFGQIPATAETKAALEKLASSLADLGCCVEQHNQPPNFDSNAIRDTYLKIYNFELGLSQPDLTQTQQQQRYLTALIERDILIANMEDFLSNWDAWLCPVVPVPAFTHRQPGEPIEVDGHEFSYLRTIGAYTTIFNLTGNPAVVLPFTQSQEGLPIGVQVVGRRGSDMKLLEIAEKLTQVTGFFQRPPGY</sequence>